<dbReference type="InterPro" id="IPR024111">
    <property type="entry name" value="PEX5/PEX5L"/>
</dbReference>
<name>A0AAF0DCK4_9EURO</name>
<sequence>MGDTLCGPANPLQNLQKHTSTDRTLQQDRIISGQSPVQGFRSRNPNEGILDPEFQAFESGFSGLDFPHVHTPPVFAQSSLQLPQLNHHGDSSQWASDFQSLQISAQSPSVLPRHLQAQTRVDSPVSAGWHDDFMNQSQASRQSSMLQKGMIHSPAMNMQFQPLNADNLQATQLHDSQAEGVFDESAFEAAFAEARAEVELQESKLQKLEEEEESTDDVLSSFEPIRIGSDTIPAQQEVVDEADELARTAGQLLESVSHDESQKFKESNFLALMRQLRDREVTVEGDEFREVSTLS</sequence>
<gene>
    <name evidence="5" type="ORF">PRK78_000996</name>
</gene>
<keyword evidence="3" id="KW-0175">Coiled coil</keyword>
<dbReference type="EMBL" id="CP120627">
    <property type="protein sequence ID" value="WEW55565.1"/>
    <property type="molecule type" value="Genomic_DNA"/>
</dbReference>
<evidence type="ECO:0000256" key="4">
    <source>
        <dbReference type="SAM" id="MobiDB-lite"/>
    </source>
</evidence>
<evidence type="ECO:0008006" key="7">
    <source>
        <dbReference type="Google" id="ProtNLM"/>
    </source>
</evidence>
<reference evidence="5" key="1">
    <citation type="submission" date="2023-03" db="EMBL/GenBank/DDBJ databases">
        <title>Emydomyces testavorans Genome Sequence.</title>
        <authorList>
            <person name="Hoyer L."/>
        </authorList>
    </citation>
    <scope>NUCLEOTIDE SEQUENCE</scope>
    <source>
        <strain evidence="5">16-2883</strain>
    </source>
</reference>
<evidence type="ECO:0000256" key="1">
    <source>
        <dbReference type="ARBA" id="ARBA00022737"/>
    </source>
</evidence>
<feature type="compositionally biased region" description="Polar residues" evidence="4">
    <location>
        <begin position="11"/>
        <end position="25"/>
    </location>
</feature>
<feature type="region of interest" description="Disordered" evidence="4">
    <location>
        <begin position="1"/>
        <end position="25"/>
    </location>
</feature>
<organism evidence="5 6">
    <name type="scientific">Emydomyces testavorans</name>
    <dbReference type="NCBI Taxonomy" id="2070801"/>
    <lineage>
        <taxon>Eukaryota</taxon>
        <taxon>Fungi</taxon>
        <taxon>Dikarya</taxon>
        <taxon>Ascomycota</taxon>
        <taxon>Pezizomycotina</taxon>
        <taxon>Eurotiomycetes</taxon>
        <taxon>Eurotiomycetidae</taxon>
        <taxon>Onygenales</taxon>
        <taxon>Nannizziopsiaceae</taxon>
        <taxon>Emydomyces</taxon>
    </lineage>
</organism>
<protein>
    <recommendedName>
        <fullName evidence="7">Peroxin 20</fullName>
    </recommendedName>
</protein>
<accession>A0AAF0DCK4</accession>
<evidence type="ECO:0000256" key="2">
    <source>
        <dbReference type="ARBA" id="ARBA00022803"/>
    </source>
</evidence>
<dbReference type="GO" id="GO:0005829">
    <property type="term" value="C:cytosol"/>
    <property type="evidence" value="ECO:0007669"/>
    <property type="project" value="TreeGrafter"/>
</dbReference>
<dbReference type="Gene3D" id="6.10.280.230">
    <property type="match status" value="1"/>
</dbReference>
<evidence type="ECO:0000313" key="6">
    <source>
        <dbReference type="Proteomes" id="UP001219355"/>
    </source>
</evidence>
<keyword evidence="6" id="KW-1185">Reference proteome</keyword>
<proteinExistence type="predicted"/>
<feature type="coiled-coil region" evidence="3">
    <location>
        <begin position="191"/>
        <end position="218"/>
    </location>
</feature>
<dbReference type="GO" id="GO:0016560">
    <property type="term" value="P:protein import into peroxisome matrix, docking"/>
    <property type="evidence" value="ECO:0007669"/>
    <property type="project" value="TreeGrafter"/>
</dbReference>
<dbReference type="AlphaFoldDB" id="A0AAF0DCK4"/>
<dbReference type="GO" id="GO:0005778">
    <property type="term" value="C:peroxisomal membrane"/>
    <property type="evidence" value="ECO:0007669"/>
    <property type="project" value="TreeGrafter"/>
</dbReference>
<dbReference type="Proteomes" id="UP001219355">
    <property type="component" value="Chromosome 1"/>
</dbReference>
<keyword evidence="1" id="KW-0677">Repeat</keyword>
<dbReference type="PANTHER" id="PTHR10130">
    <property type="entry name" value="PEROXISOMAL TARGETING SIGNAL 1 RECEPTOR PEX5"/>
    <property type="match status" value="1"/>
</dbReference>
<evidence type="ECO:0000313" key="5">
    <source>
        <dbReference type="EMBL" id="WEW55565.1"/>
    </source>
</evidence>
<dbReference type="PANTHER" id="PTHR10130:SF4">
    <property type="entry name" value="MICROBODY (PEROXISOME) BIOGENESIS PROTEIN PEROXIN 20 (EUROFUNG)"/>
    <property type="match status" value="1"/>
</dbReference>
<evidence type="ECO:0000256" key="3">
    <source>
        <dbReference type="SAM" id="Coils"/>
    </source>
</evidence>
<keyword evidence="2" id="KW-0802">TPR repeat</keyword>
<dbReference type="GO" id="GO:0005052">
    <property type="term" value="F:peroxisome matrix targeting signal-1 binding"/>
    <property type="evidence" value="ECO:0007669"/>
    <property type="project" value="TreeGrafter"/>
</dbReference>